<reference evidence="1 2" key="1">
    <citation type="submission" date="2020-08" db="EMBL/GenBank/DDBJ databases">
        <title>Sequencing the genomes of 1000 actinobacteria strains.</title>
        <authorList>
            <person name="Klenk H.-P."/>
        </authorList>
    </citation>
    <scope>NUCLEOTIDE SEQUENCE [LARGE SCALE GENOMIC DNA]</scope>
    <source>
        <strain evidence="1 2">DSM 44598</strain>
    </source>
</reference>
<gene>
    <name evidence="1" type="ORF">HNR07_002471</name>
</gene>
<keyword evidence="2" id="KW-1185">Reference proteome</keyword>
<dbReference type="Proteomes" id="UP000579647">
    <property type="component" value="Unassembled WGS sequence"/>
</dbReference>
<dbReference type="EMBL" id="JACHDO010000001">
    <property type="protein sequence ID" value="MBB5491334.1"/>
    <property type="molecule type" value="Genomic_DNA"/>
</dbReference>
<dbReference type="RefSeq" id="WP_184365040.1">
    <property type="nucleotide sequence ID" value="NZ_BAAAKM010000077.1"/>
</dbReference>
<evidence type="ECO:0000313" key="2">
    <source>
        <dbReference type="Proteomes" id="UP000579647"/>
    </source>
</evidence>
<dbReference type="AlphaFoldDB" id="A0A840W5R1"/>
<proteinExistence type="predicted"/>
<name>A0A840W5R1_9ACTN</name>
<evidence type="ECO:0000313" key="1">
    <source>
        <dbReference type="EMBL" id="MBB5491334.1"/>
    </source>
</evidence>
<organism evidence="1 2">
    <name type="scientific">Nocardiopsis metallicus</name>
    <dbReference type="NCBI Taxonomy" id="179819"/>
    <lineage>
        <taxon>Bacteria</taxon>
        <taxon>Bacillati</taxon>
        <taxon>Actinomycetota</taxon>
        <taxon>Actinomycetes</taxon>
        <taxon>Streptosporangiales</taxon>
        <taxon>Nocardiopsidaceae</taxon>
        <taxon>Nocardiopsis</taxon>
    </lineage>
</organism>
<protein>
    <submittedName>
        <fullName evidence="1">Uncharacterized protein</fullName>
    </submittedName>
</protein>
<sequence>MNAYTPQAGDLVRDHDGEIWFVFACEAYPDNLYGINAHYDPGLAGQPIHALETNWGPLRLEHRPT</sequence>
<comment type="caution">
    <text evidence="1">The sequence shown here is derived from an EMBL/GenBank/DDBJ whole genome shotgun (WGS) entry which is preliminary data.</text>
</comment>
<accession>A0A840W5R1</accession>